<evidence type="ECO:0008006" key="5">
    <source>
        <dbReference type="Google" id="ProtNLM"/>
    </source>
</evidence>
<evidence type="ECO:0000313" key="3">
    <source>
        <dbReference type="EMBL" id="GAA2083524.1"/>
    </source>
</evidence>
<feature type="transmembrane region" description="Helical" evidence="2">
    <location>
        <begin position="177"/>
        <end position="195"/>
    </location>
</feature>
<sequence length="267" mass="26861">MTTDRGVRAGRAAVFAAVCVLLAAVGHVVMSGTALPWWVLCGAFAVTGAATWPLTGRERGVGAVTVAATLVQTALHTAFSWSQALTAGPGPGTAGHGSPSFAQQWASYLLCGEAGTTLSESRSVRLVTRAGLGGQLDGPPPGGLGGHGAHAGHATADMTGAADMAGGAAHHGMSSSGMLAAHLLAALLAGLWLAHGERAVFRLGRACGSVLLAPLRWSAGRPVVHAPAPADPPPRRTRRDHEVPGPRPLLLVHVITSRGPPCGTAVV</sequence>
<dbReference type="RefSeq" id="WP_344530940.1">
    <property type="nucleotide sequence ID" value="NZ_BAAAPE010000011.1"/>
</dbReference>
<comment type="caution">
    <text evidence="3">The sequence shown here is derived from an EMBL/GenBank/DDBJ whole genome shotgun (WGS) entry which is preliminary data.</text>
</comment>
<accession>A0ABN2W5I1</accession>
<feature type="region of interest" description="Disordered" evidence="1">
    <location>
        <begin position="135"/>
        <end position="154"/>
    </location>
</feature>
<gene>
    <name evidence="3" type="ORF">GCM10009801_44010</name>
</gene>
<feature type="region of interest" description="Disordered" evidence="1">
    <location>
        <begin position="222"/>
        <end position="244"/>
    </location>
</feature>
<organism evidence="3 4">
    <name type="scientific">Streptomyces albiaxialis</name>
    <dbReference type="NCBI Taxonomy" id="329523"/>
    <lineage>
        <taxon>Bacteria</taxon>
        <taxon>Bacillati</taxon>
        <taxon>Actinomycetota</taxon>
        <taxon>Actinomycetes</taxon>
        <taxon>Kitasatosporales</taxon>
        <taxon>Streptomycetaceae</taxon>
        <taxon>Streptomyces</taxon>
    </lineage>
</organism>
<keyword evidence="4" id="KW-1185">Reference proteome</keyword>
<evidence type="ECO:0000313" key="4">
    <source>
        <dbReference type="Proteomes" id="UP001500016"/>
    </source>
</evidence>
<evidence type="ECO:0000256" key="2">
    <source>
        <dbReference type="SAM" id="Phobius"/>
    </source>
</evidence>
<feature type="transmembrane region" description="Helical" evidence="2">
    <location>
        <begin position="12"/>
        <end position="29"/>
    </location>
</feature>
<feature type="transmembrane region" description="Helical" evidence="2">
    <location>
        <begin position="35"/>
        <end position="54"/>
    </location>
</feature>
<protein>
    <recommendedName>
        <fullName evidence="5">Integral membrane protein</fullName>
    </recommendedName>
</protein>
<keyword evidence="2" id="KW-0472">Membrane</keyword>
<evidence type="ECO:0000256" key="1">
    <source>
        <dbReference type="SAM" id="MobiDB-lite"/>
    </source>
</evidence>
<keyword evidence="2" id="KW-1133">Transmembrane helix</keyword>
<proteinExistence type="predicted"/>
<reference evidence="3 4" key="1">
    <citation type="journal article" date="2019" name="Int. J. Syst. Evol. Microbiol.">
        <title>The Global Catalogue of Microorganisms (GCM) 10K type strain sequencing project: providing services to taxonomists for standard genome sequencing and annotation.</title>
        <authorList>
            <consortium name="The Broad Institute Genomics Platform"/>
            <consortium name="The Broad Institute Genome Sequencing Center for Infectious Disease"/>
            <person name="Wu L."/>
            <person name="Ma J."/>
        </authorList>
    </citation>
    <scope>NUCLEOTIDE SEQUENCE [LARGE SCALE GENOMIC DNA]</scope>
    <source>
        <strain evidence="3 4">JCM 15478</strain>
    </source>
</reference>
<dbReference type="Proteomes" id="UP001500016">
    <property type="component" value="Unassembled WGS sequence"/>
</dbReference>
<keyword evidence="2" id="KW-0812">Transmembrane</keyword>
<name>A0ABN2W5I1_9ACTN</name>
<dbReference type="EMBL" id="BAAAPE010000011">
    <property type="protein sequence ID" value="GAA2083524.1"/>
    <property type="molecule type" value="Genomic_DNA"/>
</dbReference>